<gene>
    <name evidence="2" type="ORF">B2J93_6841</name>
</gene>
<dbReference type="InterPro" id="IPR037738">
    <property type="entry name" value="Ecm13-like"/>
</dbReference>
<dbReference type="PANTHER" id="PTHR36826">
    <property type="entry name" value="PROTEIN ECM13"/>
    <property type="match status" value="1"/>
</dbReference>
<keyword evidence="3" id="KW-1185">Reference proteome</keyword>
<dbReference type="Proteomes" id="UP000242519">
    <property type="component" value="Unassembled WGS sequence"/>
</dbReference>
<dbReference type="STRING" id="503106.A0A218YVH9"/>
<feature type="region of interest" description="Disordered" evidence="1">
    <location>
        <begin position="28"/>
        <end position="47"/>
    </location>
</feature>
<evidence type="ECO:0000256" key="1">
    <source>
        <dbReference type="SAM" id="MobiDB-lite"/>
    </source>
</evidence>
<evidence type="ECO:0000313" key="3">
    <source>
        <dbReference type="Proteomes" id="UP000242519"/>
    </source>
</evidence>
<comment type="caution">
    <text evidence="2">The sequence shown here is derived from an EMBL/GenBank/DDBJ whole genome shotgun (WGS) entry which is preliminary data.</text>
</comment>
<feature type="compositionally biased region" description="Basic and acidic residues" evidence="1">
    <location>
        <begin position="205"/>
        <end position="214"/>
    </location>
</feature>
<dbReference type="OrthoDB" id="5431245at2759"/>
<dbReference type="PANTHER" id="PTHR36826:SF1">
    <property type="entry name" value="PROTEIN ECM13"/>
    <property type="match status" value="1"/>
</dbReference>
<organism evidence="2 3">
    <name type="scientific">Diplocarpon coronariae</name>
    <dbReference type="NCBI Taxonomy" id="2795749"/>
    <lineage>
        <taxon>Eukaryota</taxon>
        <taxon>Fungi</taxon>
        <taxon>Dikarya</taxon>
        <taxon>Ascomycota</taxon>
        <taxon>Pezizomycotina</taxon>
        <taxon>Leotiomycetes</taxon>
        <taxon>Helotiales</taxon>
        <taxon>Drepanopezizaceae</taxon>
        <taxon>Diplocarpon</taxon>
    </lineage>
</organism>
<dbReference type="AlphaFoldDB" id="A0A218YVH9"/>
<sequence length="278" mass="29953">MSSLATSPLASSSPANAAAAAAAAAITTTTTTTTTRTPSSPKRSAMSVAETYSLAHTARGKLSSEAARADHNLRLLVGHANLLDCLMLELAAAESEQEQWFHHSLTRASKTAEPRHIHWADAMVEDPEEDWHAEDADTSDTDSEYESDGDDGGGDDDDDDMEVEPGHRIPPRRARAGEEMTAYEVDGEEDLDRLQLLLAPARSHFPPELDHDSDSSEDEAMPPSPPSDTLPSFAAKPKSLHVPPIASIPASEQQAFFDEGFYLPPRARPGLLSAVRVY</sequence>
<feature type="compositionally biased region" description="Low complexity" evidence="1">
    <location>
        <begin position="28"/>
        <end position="45"/>
    </location>
</feature>
<evidence type="ECO:0000313" key="2">
    <source>
        <dbReference type="EMBL" id="OWO99786.1"/>
    </source>
</evidence>
<dbReference type="EMBL" id="MZNU01000342">
    <property type="protein sequence ID" value="OWO99786.1"/>
    <property type="molecule type" value="Genomic_DNA"/>
</dbReference>
<feature type="compositionally biased region" description="Acidic residues" evidence="1">
    <location>
        <begin position="124"/>
        <end position="163"/>
    </location>
</feature>
<reference evidence="2 3" key="1">
    <citation type="submission" date="2017-04" db="EMBL/GenBank/DDBJ databases">
        <title>Draft genome sequence of Marssonina coronaria NL1: causal agent of apple blotch.</title>
        <authorList>
            <person name="Cheng Q."/>
        </authorList>
    </citation>
    <scope>NUCLEOTIDE SEQUENCE [LARGE SCALE GENOMIC DNA]</scope>
    <source>
        <strain evidence="2 3">NL1</strain>
    </source>
</reference>
<feature type="region of interest" description="Disordered" evidence="1">
    <location>
        <begin position="124"/>
        <end position="178"/>
    </location>
</feature>
<name>A0A218YVH9_9HELO</name>
<accession>A0A218YVH9</accession>
<protein>
    <submittedName>
        <fullName evidence="2">Uncharacterized protein</fullName>
    </submittedName>
</protein>
<feature type="region of interest" description="Disordered" evidence="1">
    <location>
        <begin position="197"/>
        <end position="238"/>
    </location>
</feature>
<dbReference type="InParanoid" id="A0A218YVH9"/>
<proteinExistence type="predicted"/>